<reference evidence="6" key="1">
    <citation type="journal article" date="2020" name="Stud. Mycol.">
        <title>101 Dothideomycetes genomes: a test case for predicting lifestyles and emergence of pathogens.</title>
        <authorList>
            <person name="Haridas S."/>
            <person name="Albert R."/>
            <person name="Binder M."/>
            <person name="Bloem J."/>
            <person name="Labutti K."/>
            <person name="Salamov A."/>
            <person name="Andreopoulos B."/>
            <person name="Baker S."/>
            <person name="Barry K."/>
            <person name="Bills G."/>
            <person name="Bluhm B."/>
            <person name="Cannon C."/>
            <person name="Castanera R."/>
            <person name="Culley D."/>
            <person name="Daum C."/>
            <person name="Ezra D."/>
            <person name="Gonzalez J."/>
            <person name="Henrissat B."/>
            <person name="Kuo A."/>
            <person name="Liang C."/>
            <person name="Lipzen A."/>
            <person name="Lutzoni F."/>
            <person name="Magnuson J."/>
            <person name="Mondo S."/>
            <person name="Nolan M."/>
            <person name="Ohm R."/>
            <person name="Pangilinan J."/>
            <person name="Park H.-J."/>
            <person name="Ramirez L."/>
            <person name="Alfaro M."/>
            <person name="Sun H."/>
            <person name="Tritt A."/>
            <person name="Yoshinaga Y."/>
            <person name="Zwiers L.-H."/>
            <person name="Turgeon B."/>
            <person name="Goodwin S."/>
            <person name="Spatafora J."/>
            <person name="Crous P."/>
            <person name="Grigoriev I."/>
        </authorList>
    </citation>
    <scope>NUCLEOTIDE SEQUENCE</scope>
    <source>
        <strain evidence="6">CBS 675.92</strain>
    </source>
</reference>
<evidence type="ECO:0000256" key="1">
    <source>
        <dbReference type="ARBA" id="ARBA00023015"/>
    </source>
</evidence>
<dbReference type="AlphaFoldDB" id="A0A6A5TKX7"/>
<dbReference type="InterPro" id="IPR001138">
    <property type="entry name" value="Zn2Cys6_DnaBD"/>
</dbReference>
<evidence type="ECO:0000313" key="6">
    <source>
        <dbReference type="EMBL" id="KAF1952369.1"/>
    </source>
</evidence>
<protein>
    <recommendedName>
        <fullName evidence="5">Zn(2)-C6 fungal-type domain-containing protein</fullName>
    </recommendedName>
</protein>
<proteinExistence type="predicted"/>
<dbReference type="InterPro" id="IPR036864">
    <property type="entry name" value="Zn2-C6_fun-type_DNA-bd_sf"/>
</dbReference>
<keyword evidence="2" id="KW-0804">Transcription</keyword>
<feature type="region of interest" description="Disordered" evidence="4">
    <location>
        <begin position="1"/>
        <end position="21"/>
    </location>
</feature>
<dbReference type="PANTHER" id="PTHR47840:SF1">
    <property type="entry name" value="ZN(II)2CYS6 TRANSCRIPTION FACTOR (EUROFUNG)"/>
    <property type="match status" value="1"/>
</dbReference>
<evidence type="ECO:0000259" key="5">
    <source>
        <dbReference type="PROSITE" id="PS50048"/>
    </source>
</evidence>
<dbReference type="CDD" id="cd00067">
    <property type="entry name" value="GAL4"/>
    <property type="match status" value="1"/>
</dbReference>
<dbReference type="OrthoDB" id="5392779at2759"/>
<dbReference type="Proteomes" id="UP000800035">
    <property type="component" value="Unassembled WGS sequence"/>
</dbReference>
<dbReference type="SMART" id="SM00066">
    <property type="entry name" value="GAL4"/>
    <property type="match status" value="1"/>
</dbReference>
<gene>
    <name evidence="6" type="ORF">CC80DRAFT_479607</name>
</gene>
<organism evidence="6 7">
    <name type="scientific">Byssothecium circinans</name>
    <dbReference type="NCBI Taxonomy" id="147558"/>
    <lineage>
        <taxon>Eukaryota</taxon>
        <taxon>Fungi</taxon>
        <taxon>Dikarya</taxon>
        <taxon>Ascomycota</taxon>
        <taxon>Pezizomycotina</taxon>
        <taxon>Dothideomycetes</taxon>
        <taxon>Pleosporomycetidae</taxon>
        <taxon>Pleosporales</taxon>
        <taxon>Massarineae</taxon>
        <taxon>Massarinaceae</taxon>
        <taxon>Byssothecium</taxon>
    </lineage>
</organism>
<dbReference type="PROSITE" id="PS50048">
    <property type="entry name" value="ZN2_CY6_FUNGAL_2"/>
    <property type="match status" value="1"/>
</dbReference>
<dbReference type="SUPFAM" id="SSF57701">
    <property type="entry name" value="Zn2/Cys6 DNA-binding domain"/>
    <property type="match status" value="1"/>
</dbReference>
<dbReference type="GO" id="GO:0000981">
    <property type="term" value="F:DNA-binding transcription factor activity, RNA polymerase II-specific"/>
    <property type="evidence" value="ECO:0007669"/>
    <property type="project" value="InterPro"/>
</dbReference>
<feature type="region of interest" description="Disordered" evidence="4">
    <location>
        <begin position="68"/>
        <end position="90"/>
    </location>
</feature>
<sequence>MAEIAHSAPTSTEGPPTKRLRVGTKSCAECRRRKVRCIFKDGWNVCDNCALHGVDCLPQAGAPKAAKRSIGAPVANRSDPTQTGTGHAENQVLHNRIAHLEGLMAQMIQNQTKDHNQFTVQPNVQSLRNYSLEDEDGDADPSNAPLPNLLRDLISMTPIPTGPQPIIAQPTTTLYIPRPPLPTFATLTSIISFSEKFYPIWPTCTFDIPHLQKLVSDQHDFNASILNNTMKSSDHITIAKFYLWIALCLTHYPRDRTQGLNLPGPKRELLRRYTQYASIALGAYADTKGSMDEIDCYSIQWKIYFDTGKPRRAWQILRQGVTAAIQLGLHKDNQKAAIWNPLWQNERQISCMLGLPSCTSNEHPGMRREDLCSTEAIPTVHYKLSLIAGDIINRDQCDVKDNNYAVTVQTDQDLEAVRVLLPPLSMDKDFVTMYKSVVVNVRFYTAQRVLHMPHMLQGVTSSQYRYSFDRAVDASRHSIQILADFRKACEEYMCEVLDFQLFSAAMVLLLAILSQKRKDAGLERDEEVSDWALIGTASRCLRHTVEKLDCSVAKQGADTLDTLAAACREQRRVLDKDFDVVIPYFGRVRLKFPPSFVSAAVNTTTQPPSPNPLASAAGLADGQTVLSGVIQSQNLEQQGSVYPSIEFSTQQSFNNTNFPSFDFSFGEELGVDWSQFAGGELGNMGYDCVQEFPCYSPAPHFNPTSA</sequence>
<dbReference type="EMBL" id="ML977011">
    <property type="protein sequence ID" value="KAF1952369.1"/>
    <property type="molecule type" value="Genomic_DNA"/>
</dbReference>
<keyword evidence="3" id="KW-0539">Nucleus</keyword>
<evidence type="ECO:0000256" key="4">
    <source>
        <dbReference type="SAM" id="MobiDB-lite"/>
    </source>
</evidence>
<evidence type="ECO:0000313" key="7">
    <source>
        <dbReference type="Proteomes" id="UP000800035"/>
    </source>
</evidence>
<dbReference type="PROSITE" id="PS00463">
    <property type="entry name" value="ZN2_CY6_FUNGAL_1"/>
    <property type="match status" value="1"/>
</dbReference>
<dbReference type="CDD" id="cd12148">
    <property type="entry name" value="fungal_TF_MHR"/>
    <property type="match status" value="1"/>
</dbReference>
<keyword evidence="1" id="KW-0805">Transcription regulation</keyword>
<evidence type="ECO:0000256" key="3">
    <source>
        <dbReference type="ARBA" id="ARBA00023242"/>
    </source>
</evidence>
<dbReference type="Gene3D" id="4.10.240.10">
    <property type="entry name" value="Zn(2)-C6 fungal-type DNA-binding domain"/>
    <property type="match status" value="1"/>
</dbReference>
<dbReference type="PANTHER" id="PTHR47840">
    <property type="entry name" value="ZN(II)2CYS6 TRANSCRIPTION FACTOR (EUROFUNG)-RELATED"/>
    <property type="match status" value="1"/>
</dbReference>
<evidence type="ECO:0000256" key="2">
    <source>
        <dbReference type="ARBA" id="ARBA00023163"/>
    </source>
</evidence>
<dbReference type="GO" id="GO:0008270">
    <property type="term" value="F:zinc ion binding"/>
    <property type="evidence" value="ECO:0007669"/>
    <property type="project" value="InterPro"/>
</dbReference>
<name>A0A6A5TKX7_9PLEO</name>
<feature type="domain" description="Zn(2)-C6 fungal-type" evidence="5">
    <location>
        <begin position="26"/>
        <end position="56"/>
    </location>
</feature>
<accession>A0A6A5TKX7</accession>
<keyword evidence="7" id="KW-1185">Reference proteome</keyword>